<keyword evidence="9 10" id="KW-0961">Cell wall biogenesis/degradation</keyword>
<dbReference type="SUPFAM" id="SSF63418">
    <property type="entry name" value="MurE/MurF N-terminal domain"/>
    <property type="match status" value="1"/>
</dbReference>
<dbReference type="Gene3D" id="3.90.190.20">
    <property type="entry name" value="Mur ligase, C-terminal domain"/>
    <property type="match status" value="1"/>
</dbReference>
<dbReference type="GO" id="GO:0008766">
    <property type="term" value="F:UDP-N-acetylmuramoylalanyl-D-glutamyl-2,6-diaminopimelate-D-alanyl-D-alanine ligase activity"/>
    <property type="evidence" value="ECO:0007669"/>
    <property type="project" value="RHEA"/>
</dbReference>
<dbReference type="Gene3D" id="3.40.1390.10">
    <property type="entry name" value="MurE/MurF, N-terminal domain"/>
    <property type="match status" value="1"/>
</dbReference>
<dbReference type="GO" id="GO:0047480">
    <property type="term" value="F:UDP-N-acetylmuramoyl-tripeptide-D-alanyl-D-alanine ligase activity"/>
    <property type="evidence" value="ECO:0007669"/>
    <property type="project" value="UniProtKB-UniRule"/>
</dbReference>
<keyword evidence="4 10" id="KW-0547">Nucleotide-binding</keyword>
<organism evidence="15 16">
    <name type="scientific">Alicyclobacillus tolerans</name>
    <dbReference type="NCBI Taxonomy" id="90970"/>
    <lineage>
        <taxon>Bacteria</taxon>
        <taxon>Bacillati</taxon>
        <taxon>Bacillota</taxon>
        <taxon>Bacilli</taxon>
        <taxon>Bacillales</taxon>
        <taxon>Alicyclobacillaceae</taxon>
        <taxon>Alicyclobacillus</taxon>
    </lineage>
</organism>
<dbReference type="InterPro" id="IPR000713">
    <property type="entry name" value="Mur_ligase_N"/>
</dbReference>
<evidence type="ECO:0000256" key="1">
    <source>
        <dbReference type="ARBA" id="ARBA00022490"/>
    </source>
</evidence>
<proteinExistence type="inferred from homology"/>
<name>A0A1M6MLW1_9BACL</name>
<dbReference type="InterPro" id="IPR036615">
    <property type="entry name" value="Mur_ligase_C_dom_sf"/>
</dbReference>
<dbReference type="GO" id="GO:0008360">
    <property type="term" value="P:regulation of cell shape"/>
    <property type="evidence" value="ECO:0007669"/>
    <property type="project" value="UniProtKB-KW"/>
</dbReference>
<evidence type="ECO:0000256" key="4">
    <source>
        <dbReference type="ARBA" id="ARBA00022741"/>
    </source>
</evidence>
<dbReference type="AlphaFoldDB" id="A0A1M6MLW1"/>
<evidence type="ECO:0000256" key="2">
    <source>
        <dbReference type="ARBA" id="ARBA00022598"/>
    </source>
</evidence>
<dbReference type="InterPro" id="IPR035911">
    <property type="entry name" value="MurE/MurF_N"/>
</dbReference>
<evidence type="ECO:0000259" key="12">
    <source>
        <dbReference type="Pfam" id="PF01225"/>
    </source>
</evidence>
<dbReference type="Gene3D" id="3.40.1190.10">
    <property type="entry name" value="Mur-like, catalytic domain"/>
    <property type="match status" value="1"/>
</dbReference>
<feature type="domain" description="Mur ligase central" evidence="14">
    <location>
        <begin position="114"/>
        <end position="301"/>
    </location>
</feature>
<evidence type="ECO:0000259" key="14">
    <source>
        <dbReference type="Pfam" id="PF08245"/>
    </source>
</evidence>
<dbReference type="PANTHER" id="PTHR43024:SF1">
    <property type="entry name" value="UDP-N-ACETYLMURAMOYL-TRIPEPTIDE--D-ALANYL-D-ALANINE LIGASE"/>
    <property type="match status" value="1"/>
</dbReference>
<keyword evidence="6 10" id="KW-0133">Cell shape</keyword>
<dbReference type="GO" id="GO:0009252">
    <property type="term" value="P:peptidoglycan biosynthetic process"/>
    <property type="evidence" value="ECO:0007669"/>
    <property type="project" value="UniProtKB-UniRule"/>
</dbReference>
<evidence type="ECO:0000256" key="6">
    <source>
        <dbReference type="ARBA" id="ARBA00022960"/>
    </source>
</evidence>
<dbReference type="InterPro" id="IPR036565">
    <property type="entry name" value="Mur-like_cat_sf"/>
</dbReference>
<gene>
    <name evidence="10" type="primary">murF</name>
    <name evidence="15" type="ORF">SAMN05443507_104109</name>
</gene>
<dbReference type="InterPro" id="IPR005863">
    <property type="entry name" value="UDP-N-AcMur_synth"/>
</dbReference>
<comment type="catalytic activity">
    <reaction evidence="10 11">
        <text>D-alanyl-D-alanine + UDP-N-acetyl-alpha-D-muramoyl-L-alanyl-gamma-D-glutamyl-meso-2,6-diaminopimelate + ATP = UDP-N-acetyl-alpha-D-muramoyl-L-alanyl-gamma-D-glutamyl-meso-2,6-diaminopimeloyl-D-alanyl-D-alanine + ADP + phosphate + H(+)</text>
        <dbReference type="Rhea" id="RHEA:28374"/>
        <dbReference type="ChEBI" id="CHEBI:15378"/>
        <dbReference type="ChEBI" id="CHEBI:30616"/>
        <dbReference type="ChEBI" id="CHEBI:43474"/>
        <dbReference type="ChEBI" id="CHEBI:57822"/>
        <dbReference type="ChEBI" id="CHEBI:61386"/>
        <dbReference type="ChEBI" id="CHEBI:83905"/>
        <dbReference type="ChEBI" id="CHEBI:456216"/>
        <dbReference type="EC" id="6.3.2.10"/>
    </reaction>
</comment>
<accession>A0A1M6MLW1</accession>
<feature type="binding site" evidence="10">
    <location>
        <begin position="116"/>
        <end position="122"/>
    </location>
    <ligand>
        <name>ATP</name>
        <dbReference type="ChEBI" id="CHEBI:30616"/>
    </ligand>
</feature>
<comment type="subcellular location">
    <subcellularLocation>
        <location evidence="10 11">Cytoplasm</location>
    </subcellularLocation>
</comment>
<evidence type="ECO:0000256" key="9">
    <source>
        <dbReference type="ARBA" id="ARBA00023316"/>
    </source>
</evidence>
<evidence type="ECO:0000313" key="15">
    <source>
        <dbReference type="EMBL" id="SHJ84471.1"/>
    </source>
</evidence>
<sequence>MLPTTISRLLQAYPFTLLQGNPQQPVTGISIDTRTLQPGDVFVAFTGTRVDGHERIEEAFSKQAAAVIISRPEAQYALQNFAHFPVLLAQDTLQAVQAIARQERDSFDGPVFGITGSNGKTTSKEMLLASLSTVTQPLGTKGNFNNELGMPLTILQRSPKDGAMVLEMGMRGRGQIAELCQIARPTCGLITNIGHSHIELLGSQEAIADAKTELFAALPADGFAIVNMDDPFLKKRIHRTKAQIVDVSLHDQTCSVYANDIQLGDEETSFTFVMNGHRHSVRLLASGLHNVQNALLVLAAASACGYEIEGLIQGMATYRPTQGRLYPRKGAYGRTILDDSYNASPLSARASLDVLKITGDVKKKWAILGDMYELGNYTEEGHRTVGEYAAHLGIPVICIGQFAKIMADAIAQAGGKCEYFPSIEEALPHLPSLLPVDSVVLVKASRGMQFEKIVEHLVNG</sequence>
<evidence type="ECO:0000256" key="11">
    <source>
        <dbReference type="RuleBase" id="RU004136"/>
    </source>
</evidence>
<dbReference type="InterPro" id="IPR013221">
    <property type="entry name" value="Mur_ligase_cen"/>
</dbReference>
<evidence type="ECO:0000256" key="7">
    <source>
        <dbReference type="ARBA" id="ARBA00022984"/>
    </source>
</evidence>
<protein>
    <recommendedName>
        <fullName evidence="10 11">UDP-N-acetylmuramoyl-tripeptide--D-alanyl-D-alanine ligase</fullName>
        <ecNumber evidence="10 11">6.3.2.10</ecNumber>
    </recommendedName>
    <alternativeName>
        <fullName evidence="10">D-alanyl-D-alanine-adding enzyme</fullName>
    </alternativeName>
</protein>
<dbReference type="GO" id="GO:0005524">
    <property type="term" value="F:ATP binding"/>
    <property type="evidence" value="ECO:0007669"/>
    <property type="project" value="UniProtKB-UniRule"/>
</dbReference>
<dbReference type="HAMAP" id="MF_02019">
    <property type="entry name" value="MurF"/>
    <property type="match status" value="1"/>
</dbReference>
<keyword evidence="5 10" id="KW-0067">ATP-binding</keyword>
<keyword evidence="2 10" id="KW-0436">Ligase</keyword>
<keyword evidence="3 10" id="KW-0132">Cell division</keyword>
<feature type="domain" description="Mur ligase C-terminal" evidence="13">
    <location>
        <begin position="323"/>
        <end position="446"/>
    </location>
</feature>
<dbReference type="SUPFAM" id="SSF53244">
    <property type="entry name" value="MurD-like peptide ligases, peptide-binding domain"/>
    <property type="match status" value="1"/>
</dbReference>
<keyword evidence="1 10" id="KW-0963">Cytoplasm</keyword>
<evidence type="ECO:0000259" key="13">
    <source>
        <dbReference type="Pfam" id="PF02875"/>
    </source>
</evidence>
<dbReference type="STRING" id="1830138.SAMN05443507_104109"/>
<dbReference type="GO" id="GO:0005737">
    <property type="term" value="C:cytoplasm"/>
    <property type="evidence" value="ECO:0007669"/>
    <property type="project" value="UniProtKB-SubCell"/>
</dbReference>
<evidence type="ECO:0000313" key="16">
    <source>
        <dbReference type="Proteomes" id="UP000184016"/>
    </source>
</evidence>
<reference evidence="16" key="1">
    <citation type="submission" date="2016-11" db="EMBL/GenBank/DDBJ databases">
        <authorList>
            <person name="Varghese N."/>
            <person name="Submissions S."/>
        </authorList>
    </citation>
    <scope>NUCLEOTIDE SEQUENCE [LARGE SCALE GENOMIC DNA]</scope>
    <source>
        <strain evidence="16">USBA-503</strain>
    </source>
</reference>
<dbReference type="InterPro" id="IPR051046">
    <property type="entry name" value="MurCDEF_CellWall_CoF430Synth"/>
</dbReference>
<evidence type="ECO:0000256" key="8">
    <source>
        <dbReference type="ARBA" id="ARBA00023306"/>
    </source>
</evidence>
<evidence type="ECO:0000256" key="10">
    <source>
        <dbReference type="HAMAP-Rule" id="MF_02019"/>
    </source>
</evidence>
<comment type="function">
    <text evidence="10 11">Involved in cell wall formation. Catalyzes the final step in the synthesis of UDP-N-acetylmuramoyl-pentapeptide, the precursor of murein.</text>
</comment>
<dbReference type="Pfam" id="PF08245">
    <property type="entry name" value="Mur_ligase_M"/>
    <property type="match status" value="1"/>
</dbReference>
<dbReference type="Pfam" id="PF02875">
    <property type="entry name" value="Mur_ligase_C"/>
    <property type="match status" value="1"/>
</dbReference>
<dbReference type="UniPathway" id="UPA00219"/>
<comment type="pathway">
    <text evidence="10 11">Cell wall biogenesis; peptidoglycan biosynthesis.</text>
</comment>
<evidence type="ECO:0000256" key="3">
    <source>
        <dbReference type="ARBA" id="ARBA00022618"/>
    </source>
</evidence>
<keyword evidence="8 10" id="KW-0131">Cell cycle</keyword>
<keyword evidence="16" id="KW-1185">Reference proteome</keyword>
<dbReference type="GO" id="GO:0071555">
    <property type="term" value="P:cell wall organization"/>
    <property type="evidence" value="ECO:0007669"/>
    <property type="project" value="UniProtKB-KW"/>
</dbReference>
<dbReference type="Proteomes" id="UP000184016">
    <property type="component" value="Unassembled WGS sequence"/>
</dbReference>
<dbReference type="PANTHER" id="PTHR43024">
    <property type="entry name" value="UDP-N-ACETYLMURAMOYL-TRIPEPTIDE--D-ALANYL-D-ALANINE LIGASE"/>
    <property type="match status" value="1"/>
</dbReference>
<dbReference type="RefSeq" id="WP_072873183.1">
    <property type="nucleotide sequence ID" value="NZ_FRAF01000004.1"/>
</dbReference>
<dbReference type="SUPFAM" id="SSF53623">
    <property type="entry name" value="MurD-like peptide ligases, catalytic domain"/>
    <property type="match status" value="1"/>
</dbReference>
<keyword evidence="7 10" id="KW-0573">Peptidoglycan synthesis</keyword>
<dbReference type="EC" id="6.3.2.10" evidence="10 11"/>
<evidence type="ECO:0000256" key="5">
    <source>
        <dbReference type="ARBA" id="ARBA00022840"/>
    </source>
</evidence>
<comment type="similarity">
    <text evidence="10">Belongs to the MurCDEF family. MurF subfamily.</text>
</comment>
<dbReference type="GO" id="GO:0051301">
    <property type="term" value="P:cell division"/>
    <property type="evidence" value="ECO:0007669"/>
    <property type="project" value="UniProtKB-KW"/>
</dbReference>
<dbReference type="EMBL" id="FRAF01000004">
    <property type="protein sequence ID" value="SHJ84471.1"/>
    <property type="molecule type" value="Genomic_DNA"/>
</dbReference>
<dbReference type="Pfam" id="PF01225">
    <property type="entry name" value="Mur_ligase"/>
    <property type="match status" value="1"/>
</dbReference>
<dbReference type="NCBIfam" id="TIGR01143">
    <property type="entry name" value="murF"/>
    <property type="match status" value="1"/>
</dbReference>
<feature type="domain" description="Mur ligase N-terminal catalytic" evidence="12">
    <location>
        <begin position="26"/>
        <end position="102"/>
    </location>
</feature>
<dbReference type="InterPro" id="IPR004101">
    <property type="entry name" value="Mur_ligase_C"/>
</dbReference>